<keyword evidence="1" id="KW-0472">Membrane</keyword>
<proteinExistence type="predicted"/>
<sequence length="151" mass="16985">MIEILVVSCIAGLIGSVFMDMTESFMSKKGISSGVTVQHIGKWFLLMLKGTFTHDNIDNTRTMPNEVNAGKFFHYIIAGCGITILYPMILYVFNIGFEINHILYGMIFGFLTNIFPWFWMMPSFGWGILGLKKSVKSNTILAPTISHIIYG</sequence>
<protein>
    <submittedName>
        <fullName evidence="2">Uncharacterized protein</fullName>
    </submittedName>
</protein>
<dbReference type="InterPro" id="IPR021329">
    <property type="entry name" value="DUF2938"/>
</dbReference>
<name>L8B170_9ZZZZ</name>
<accession>L8B170</accession>
<feature type="transmembrane region" description="Helical" evidence="1">
    <location>
        <begin position="102"/>
        <end position="120"/>
    </location>
</feature>
<evidence type="ECO:0000313" key="2">
    <source>
        <dbReference type="EMBL" id="BAM75683.1"/>
    </source>
</evidence>
<evidence type="ECO:0000256" key="1">
    <source>
        <dbReference type="SAM" id="Phobius"/>
    </source>
</evidence>
<reference evidence="2" key="1">
    <citation type="submission" date="2007-12" db="EMBL/GenBank/DDBJ databases">
        <title>Phylogenetic prediction and protein expressional analysis in the genetic information detected from deep-sea hydrothermal vent in Suiyo seamount.</title>
        <authorList>
            <person name="Sasaki M."/>
            <person name="Tsujimura M."/>
            <person name="Zhang Z."/>
            <person name="Akutsu J."/>
            <person name="Tajima H."/>
            <person name="Kawarabayasi Y."/>
        </authorList>
    </citation>
    <scope>NUCLEOTIDE SEQUENCE</scope>
</reference>
<keyword evidence="1" id="KW-0812">Transmembrane</keyword>
<organism evidence="2">
    <name type="scientific">uncultured microorganism</name>
    <dbReference type="NCBI Taxonomy" id="358574"/>
    <lineage>
        <taxon>unclassified sequences</taxon>
        <taxon>environmental samples</taxon>
    </lineage>
</organism>
<feature type="transmembrane region" description="Helical" evidence="1">
    <location>
        <begin position="72"/>
        <end position="93"/>
    </location>
</feature>
<keyword evidence="1" id="KW-1133">Transmembrane helix</keyword>
<dbReference type="AlphaFoldDB" id="L8B170"/>
<feature type="non-terminal residue" evidence="2">
    <location>
        <position position="151"/>
    </location>
</feature>
<dbReference type="Pfam" id="PF11158">
    <property type="entry name" value="DUF2938"/>
    <property type="match status" value="1"/>
</dbReference>
<dbReference type="EMBL" id="AB372147">
    <property type="protein sequence ID" value="BAM75683.1"/>
    <property type="molecule type" value="Genomic_DNA"/>
</dbReference>